<sequence>MHPVVEELLHPRAGGVHEAARLPAIFFAGIDIFRFHNPQAVFAASRSGTSTGKHFTAFTHHHLGVGEYQTGVVYPTVGIFESALNFRF</sequence>
<reference evidence="1 2" key="1">
    <citation type="submission" date="2013-12" db="EMBL/GenBank/DDBJ databases">
        <title>A Varibaculum cambriense genome reconstructed from a premature infant gut community with otherwise low bacterial novelty that shifts toward anaerobic metabolism during the third week of life.</title>
        <authorList>
            <person name="Brown C.T."/>
            <person name="Sharon I."/>
            <person name="Thomas B.C."/>
            <person name="Castelle C.J."/>
            <person name="Morowitz M.J."/>
            <person name="Banfield J.F."/>
        </authorList>
    </citation>
    <scope>NUCLEOTIDE SEQUENCE [LARGE SCALE GENOMIC DNA]</scope>
    <source>
        <strain evidence="2">DORA_A_5_14_21</strain>
    </source>
</reference>
<dbReference type="EMBL" id="AZLZ01001502">
    <property type="protein sequence ID" value="ETJ23593.1"/>
    <property type="molecule type" value="Genomic_DNA"/>
</dbReference>
<name>W1WZS9_ECOLX</name>
<protein>
    <submittedName>
        <fullName evidence="1">Uncharacterized protein</fullName>
    </submittedName>
</protein>
<dbReference type="AlphaFoldDB" id="W1WZS9"/>
<proteinExistence type="predicted"/>
<gene>
    <name evidence="1" type="ORF">Q609_ECAC01502G0001</name>
</gene>
<accession>W1WZS9</accession>
<dbReference type="Proteomes" id="UP000018853">
    <property type="component" value="Unassembled WGS sequence"/>
</dbReference>
<evidence type="ECO:0000313" key="2">
    <source>
        <dbReference type="Proteomes" id="UP000018853"/>
    </source>
</evidence>
<comment type="caution">
    <text evidence="1">The sequence shown here is derived from an EMBL/GenBank/DDBJ whole genome shotgun (WGS) entry which is preliminary data.</text>
</comment>
<evidence type="ECO:0000313" key="1">
    <source>
        <dbReference type="EMBL" id="ETJ23593.1"/>
    </source>
</evidence>
<organism evidence="1 2">
    <name type="scientific">Escherichia coli DORA_A_5_14_21</name>
    <dbReference type="NCBI Taxonomy" id="1403943"/>
    <lineage>
        <taxon>Bacteria</taxon>
        <taxon>Pseudomonadati</taxon>
        <taxon>Pseudomonadota</taxon>
        <taxon>Gammaproteobacteria</taxon>
        <taxon>Enterobacterales</taxon>
        <taxon>Enterobacteriaceae</taxon>
        <taxon>Escherichia</taxon>
    </lineage>
</organism>